<dbReference type="WBParaSite" id="PS1159_v2.g6269.t1">
    <property type="protein sequence ID" value="PS1159_v2.g6269.t1"/>
    <property type="gene ID" value="PS1159_v2.g6269"/>
</dbReference>
<accession>A0AC35GKU3</accession>
<organism evidence="1 2">
    <name type="scientific">Panagrolaimus sp. PS1159</name>
    <dbReference type="NCBI Taxonomy" id="55785"/>
    <lineage>
        <taxon>Eukaryota</taxon>
        <taxon>Metazoa</taxon>
        <taxon>Ecdysozoa</taxon>
        <taxon>Nematoda</taxon>
        <taxon>Chromadorea</taxon>
        <taxon>Rhabditida</taxon>
        <taxon>Tylenchina</taxon>
        <taxon>Panagrolaimomorpha</taxon>
        <taxon>Panagrolaimoidea</taxon>
        <taxon>Panagrolaimidae</taxon>
        <taxon>Panagrolaimus</taxon>
    </lineage>
</organism>
<name>A0AC35GKU3_9BILA</name>
<proteinExistence type="predicted"/>
<dbReference type="Proteomes" id="UP000887580">
    <property type="component" value="Unplaced"/>
</dbReference>
<sequence length="358" mass="41034">MVPNWGEKPPLSIPMEQMACQSAEECDSWLGIFKTFDGDNDGLIAAGDLLDAVRHYPNLFQISDDEAVRLIHEVDGNEDQLIDFREFCDLMCRAKNERFKRLALIMGNATQSRNRQTYVSNYLLEYSFWPPPLFIIFISIFEIIFYIYYTTSRNYGFQPHSPAPTWSPLILNPYHREWVWTYISYIFIHVGYIHLLSNLVLQIVLGFSLELVHKGLRIGGLYICGAVTGALLFWTFDRHVFLAGASGGVYALITAHLADVVMNWSEMPFRWVRVFAFSAFVLADFGYAAYERFFANVAVKIAVTAHIGGAIAGLFLGIVLLRNLRHHKFETYVWYTSLVGYVFFNLVLIVLIMAPSLW</sequence>
<reference evidence="2" key="1">
    <citation type="submission" date="2022-11" db="UniProtKB">
        <authorList>
            <consortium name="WormBaseParasite"/>
        </authorList>
    </citation>
    <scope>IDENTIFICATION</scope>
</reference>
<evidence type="ECO:0000313" key="2">
    <source>
        <dbReference type="WBParaSite" id="PS1159_v2.g6269.t1"/>
    </source>
</evidence>
<protein>
    <submittedName>
        <fullName evidence="2">EF-hand domain-containing protein</fullName>
    </submittedName>
</protein>
<evidence type="ECO:0000313" key="1">
    <source>
        <dbReference type="Proteomes" id="UP000887580"/>
    </source>
</evidence>